<dbReference type="Pfam" id="PF10145">
    <property type="entry name" value="PhageMin_Tail"/>
    <property type="match status" value="1"/>
</dbReference>
<evidence type="ECO:0000259" key="4">
    <source>
        <dbReference type="Pfam" id="PF10145"/>
    </source>
</evidence>
<feature type="transmembrane region" description="Helical" evidence="3">
    <location>
        <begin position="491"/>
        <end position="513"/>
    </location>
</feature>
<reference evidence="5" key="1">
    <citation type="submission" date="2016-08" db="EMBL/GenBank/DDBJ databases">
        <authorList>
            <person name="Seilhamer J.J."/>
        </authorList>
    </citation>
    <scope>NUCLEOTIDE SEQUENCE</scope>
    <source>
        <strain evidence="5">86-1</strain>
    </source>
</reference>
<proteinExistence type="predicted"/>
<organism evidence="5">
    <name type="scientific">uncultured Desulfovibrio sp</name>
    <dbReference type="NCBI Taxonomy" id="167968"/>
    <lineage>
        <taxon>Bacteria</taxon>
        <taxon>Pseudomonadati</taxon>
        <taxon>Thermodesulfobacteriota</taxon>
        <taxon>Desulfovibrionia</taxon>
        <taxon>Desulfovibrionales</taxon>
        <taxon>Desulfovibrionaceae</taxon>
        <taxon>Desulfovibrio</taxon>
        <taxon>environmental samples</taxon>
    </lineage>
</organism>
<feature type="transmembrane region" description="Helical" evidence="3">
    <location>
        <begin position="525"/>
        <end position="548"/>
    </location>
</feature>
<feature type="domain" description="Phage tail tape measure protein" evidence="4">
    <location>
        <begin position="191"/>
        <end position="393"/>
    </location>
</feature>
<dbReference type="NCBIfam" id="TIGR01760">
    <property type="entry name" value="tape_meas_TP901"/>
    <property type="match status" value="1"/>
</dbReference>
<name>A0A212KXI4_9BACT</name>
<sequence length="761" mass="78638">MSNTFGIGFAVGATLSPTVSNVFTTVEQKIKSSSQRMEALSAKSKALARADTLRTQVQGTQRLYAAGGGHDPLLRETLHRQVAAYKEAQAAAQKYGVAVADYGRAHAKAETQLARTQNRLQSLSKAQAAADRRKDIRGGLMEAAVPVMAAALPVKAAIDFESAMADAAKTIDGMRDDTGKLTPKYYEMESAIKALGRTLPLTHDEIARLFASGGQQGIAGMDELQDFTTMAAHMSVAFGMSTEEAADAIGGYRSAMRLSFDDTRSMLDLMNQFANTTSASEKGIADVVRRIGPLGNVGGVAAKPMTALAATLDAMKVSPEIAATGIKNLILAMTAGSAATKAQKEAYASLGISTVKLAKQMQTDGPAAIISVLEAVQKLPKAQQLSTMQEIFGKESLGAIAPLLDSLDQVKKNLVIASDETQYAGAMQQEFGNRSDTTANKLIIAGNRAKELGIILGNGLLPAINSILETAGPIVSSIAGFAQEHKTLTTVLVGAVAGFLTLRLAGMGAAYMFHGVSGAYHITRAALGFLIPGLRAAAVAEGATAAAANASGASSLRTSAAWVWHKGVMIAGAAASRAAAAGQWLLNAAMYANPIGLVIAGVVALVGGMIYLYNTCEPIRTAFDKVFGFIGAKVGWAVGKLRTVGEWLGVVDKAEAVPVPDGVVTAPPPDVPALPTSGAVPSLPSKADLDALGQGGMPGAAGAMPAMGGAGASVSMNFTLNGLSDAGFAKRLMAALDNNRGEFERLVSSIVHDQERLAYGG</sequence>
<keyword evidence="3" id="KW-0472">Membrane</keyword>
<evidence type="ECO:0000256" key="1">
    <source>
        <dbReference type="ARBA" id="ARBA00022612"/>
    </source>
</evidence>
<protein>
    <recommendedName>
        <fullName evidence="4">Phage tail tape measure protein domain-containing protein</fullName>
    </recommendedName>
</protein>
<dbReference type="AlphaFoldDB" id="A0A212KXI4"/>
<dbReference type="PANTHER" id="PTHR37813:SF1">
    <property type="entry name" value="FELS-2 PROPHAGE PROTEIN"/>
    <property type="match status" value="1"/>
</dbReference>
<feature type="transmembrane region" description="Helical" evidence="3">
    <location>
        <begin position="595"/>
        <end position="613"/>
    </location>
</feature>
<gene>
    <name evidence="5" type="ORF">KL86DES1_10116</name>
</gene>
<dbReference type="InterPro" id="IPR010090">
    <property type="entry name" value="Phage_tape_meas"/>
</dbReference>
<accession>A0A212KXI4</accession>
<dbReference type="EMBL" id="FMJC01000001">
    <property type="protein sequence ID" value="SCM69993.1"/>
    <property type="molecule type" value="Genomic_DNA"/>
</dbReference>
<keyword evidence="3" id="KW-0812">Transmembrane</keyword>
<keyword evidence="3" id="KW-1133">Transmembrane helix</keyword>
<evidence type="ECO:0000313" key="5">
    <source>
        <dbReference type="EMBL" id="SCM69993.1"/>
    </source>
</evidence>
<evidence type="ECO:0000256" key="3">
    <source>
        <dbReference type="SAM" id="Phobius"/>
    </source>
</evidence>
<keyword evidence="1" id="KW-1188">Viral release from host cell</keyword>
<feature type="coiled-coil region" evidence="2">
    <location>
        <begin position="106"/>
        <end position="133"/>
    </location>
</feature>
<keyword evidence="2" id="KW-0175">Coiled coil</keyword>
<dbReference type="PANTHER" id="PTHR37813">
    <property type="entry name" value="FELS-2 PROPHAGE PROTEIN"/>
    <property type="match status" value="1"/>
</dbReference>
<evidence type="ECO:0000256" key="2">
    <source>
        <dbReference type="SAM" id="Coils"/>
    </source>
</evidence>
<dbReference type="RefSeq" id="WP_179981528.1">
    <property type="nucleotide sequence ID" value="NZ_LT608333.1"/>
</dbReference>